<evidence type="ECO:0000313" key="4">
    <source>
        <dbReference type="Proteomes" id="UP001229952"/>
    </source>
</evidence>
<dbReference type="EMBL" id="CP120993">
    <property type="protein sequence ID" value="WLQ45622.1"/>
    <property type="molecule type" value="Genomic_DNA"/>
</dbReference>
<name>A0ABY9IFC3_9ACTN</name>
<protein>
    <submittedName>
        <fullName evidence="3">HNH endonuclease family protein</fullName>
    </submittedName>
</protein>
<feature type="domain" description="GmrSD restriction endonucleases C-terminal" evidence="2">
    <location>
        <begin position="123"/>
        <end position="226"/>
    </location>
</feature>
<dbReference type="InterPro" id="IPR011089">
    <property type="entry name" value="GmrSD_C"/>
</dbReference>
<sequence>MITKPMRGIVAAALTALPLFATAPAAHAVDLPSTAPASFSTATTATAADSVPALLTLADGVGRIPVAAEQREGYKRELYKHWNKGLDATDGCDTRREVILSEAVEAPHVAAGCKLSGGSWTSAYDGTRVTDAGGLDVDHMVPLAEVHDSGGYGWDPKRREAYANDQDSPLTLIAVTAKSNRSKADKDPAQWLPPSADYRCQYAAEWTATKLRWDLAGDEAELEALQNLAAECPTTMVAYDPAP</sequence>
<dbReference type="Pfam" id="PF07510">
    <property type="entry name" value="GmrSD_C"/>
    <property type="match status" value="1"/>
</dbReference>
<proteinExistence type="predicted"/>
<dbReference type="GO" id="GO:0004519">
    <property type="term" value="F:endonuclease activity"/>
    <property type="evidence" value="ECO:0007669"/>
    <property type="project" value="UniProtKB-KW"/>
</dbReference>
<keyword evidence="3" id="KW-0255">Endonuclease</keyword>
<feature type="chain" id="PRO_5045151623" evidence="1">
    <location>
        <begin position="29"/>
        <end position="243"/>
    </location>
</feature>
<accession>A0ABY9IFC3</accession>
<keyword evidence="4" id="KW-1185">Reference proteome</keyword>
<evidence type="ECO:0000256" key="1">
    <source>
        <dbReference type="SAM" id="SignalP"/>
    </source>
</evidence>
<geneLocation type="plasmid" evidence="3 4">
    <name>unnamed1</name>
</geneLocation>
<dbReference type="RefSeq" id="WP_306092768.1">
    <property type="nucleotide sequence ID" value="NZ_CP120993.1"/>
</dbReference>
<keyword evidence="1" id="KW-0732">Signal</keyword>
<evidence type="ECO:0000259" key="2">
    <source>
        <dbReference type="Pfam" id="PF07510"/>
    </source>
</evidence>
<reference evidence="3 4" key="1">
    <citation type="submission" date="2023-03" db="EMBL/GenBank/DDBJ databases">
        <title>Isolation and description of six Streptomyces strains from soil environments, able to metabolize different microbial glucans.</title>
        <authorList>
            <person name="Widen T."/>
            <person name="Larsbrink J."/>
        </authorList>
    </citation>
    <scope>NUCLEOTIDE SEQUENCE [LARGE SCALE GENOMIC DNA]</scope>
    <source>
        <strain evidence="3 4">Mut2</strain>
        <plasmid evidence="3 4">unnamed1</plasmid>
    </source>
</reference>
<evidence type="ECO:0000313" key="3">
    <source>
        <dbReference type="EMBL" id="WLQ45622.1"/>
    </source>
</evidence>
<keyword evidence="3" id="KW-0614">Plasmid</keyword>
<dbReference type="Proteomes" id="UP001229952">
    <property type="component" value="Plasmid unnamed1"/>
</dbReference>
<dbReference type="PANTHER" id="PTHR24094:SF15">
    <property type="entry name" value="AMP-DEPENDENT SYNTHETASE_LIGASE DOMAIN-CONTAINING PROTEIN-RELATED"/>
    <property type="match status" value="1"/>
</dbReference>
<gene>
    <name evidence="3" type="ORF">P8A22_37990</name>
</gene>
<feature type="signal peptide" evidence="1">
    <location>
        <begin position="1"/>
        <end position="28"/>
    </location>
</feature>
<dbReference type="PANTHER" id="PTHR24094">
    <property type="entry name" value="SECRETED PROTEIN"/>
    <property type="match status" value="1"/>
</dbReference>
<keyword evidence="3" id="KW-0540">Nuclease</keyword>
<organism evidence="3 4">
    <name type="scientific">Streptomyces laculatispora</name>
    <dbReference type="NCBI Taxonomy" id="887464"/>
    <lineage>
        <taxon>Bacteria</taxon>
        <taxon>Bacillati</taxon>
        <taxon>Actinomycetota</taxon>
        <taxon>Actinomycetes</taxon>
        <taxon>Kitasatosporales</taxon>
        <taxon>Streptomycetaceae</taxon>
        <taxon>Streptomyces</taxon>
    </lineage>
</organism>
<keyword evidence="3" id="KW-0378">Hydrolase</keyword>